<keyword evidence="5" id="KW-1185">Reference proteome</keyword>
<dbReference type="EMBL" id="JAUUTY010000006">
    <property type="protein sequence ID" value="KAK1620217.1"/>
    <property type="molecule type" value="Genomic_DNA"/>
</dbReference>
<dbReference type="InterPro" id="IPR039204">
    <property type="entry name" value="MRS2-like"/>
</dbReference>
<keyword evidence="2" id="KW-0812">Transmembrane</keyword>
<comment type="caution">
    <text evidence="4">The sequence shown here is derived from an EMBL/GenBank/DDBJ whole genome shotgun (WGS) entry which is preliminary data.</text>
</comment>
<dbReference type="Gene3D" id="1.20.58.340">
    <property type="entry name" value="Magnesium transport protein CorA, transmembrane region"/>
    <property type="match status" value="1"/>
</dbReference>
<evidence type="ECO:0000313" key="5">
    <source>
        <dbReference type="Proteomes" id="UP001231189"/>
    </source>
</evidence>
<keyword evidence="2" id="KW-0406">Ion transport</keyword>
<protein>
    <recommendedName>
        <fullName evidence="2">Magnesium transporter</fullName>
    </recommendedName>
</protein>
<keyword evidence="2" id="KW-0472">Membrane</keyword>
<dbReference type="GO" id="GO:0015095">
    <property type="term" value="F:magnesium ion transmembrane transporter activity"/>
    <property type="evidence" value="ECO:0007669"/>
    <property type="project" value="TreeGrafter"/>
</dbReference>
<name>A0AAD8RHF3_LOLMU</name>
<feature type="transmembrane region" description="Helical" evidence="2">
    <location>
        <begin position="363"/>
        <end position="381"/>
    </location>
</feature>
<accession>A0AAD8RHF3</accession>
<gene>
    <name evidence="4" type="ORF">QYE76_025734</name>
</gene>
<dbReference type="Pfam" id="PF22099">
    <property type="entry name" value="MRS2-like"/>
    <property type="match status" value="1"/>
</dbReference>
<dbReference type="GO" id="GO:0016020">
    <property type="term" value="C:membrane"/>
    <property type="evidence" value="ECO:0007669"/>
    <property type="project" value="UniProtKB-SubCell"/>
</dbReference>
<keyword evidence="2" id="KW-1133">Transmembrane helix</keyword>
<proteinExistence type="inferred from homology"/>
<organism evidence="4 5">
    <name type="scientific">Lolium multiflorum</name>
    <name type="common">Italian ryegrass</name>
    <name type="synonym">Lolium perenne subsp. multiflorum</name>
    <dbReference type="NCBI Taxonomy" id="4521"/>
    <lineage>
        <taxon>Eukaryota</taxon>
        <taxon>Viridiplantae</taxon>
        <taxon>Streptophyta</taxon>
        <taxon>Embryophyta</taxon>
        <taxon>Tracheophyta</taxon>
        <taxon>Spermatophyta</taxon>
        <taxon>Magnoliopsida</taxon>
        <taxon>Liliopsida</taxon>
        <taxon>Poales</taxon>
        <taxon>Poaceae</taxon>
        <taxon>BOP clade</taxon>
        <taxon>Pooideae</taxon>
        <taxon>Poodae</taxon>
        <taxon>Poeae</taxon>
        <taxon>Poeae Chloroplast Group 2 (Poeae type)</taxon>
        <taxon>Loliodinae</taxon>
        <taxon>Loliinae</taxon>
        <taxon>Lolium</taxon>
    </lineage>
</organism>
<feature type="coiled-coil region" evidence="3">
    <location>
        <begin position="184"/>
        <end position="211"/>
    </location>
</feature>
<comment type="function">
    <text evidence="2">Magnesium transporter that may mediate the influx of magnesium.</text>
</comment>
<dbReference type="Gene3D" id="2.40.128.330">
    <property type="match status" value="1"/>
</dbReference>
<dbReference type="Proteomes" id="UP001231189">
    <property type="component" value="Unassembled WGS sequence"/>
</dbReference>
<keyword evidence="2" id="KW-0460">Magnesium</keyword>
<evidence type="ECO:0000256" key="3">
    <source>
        <dbReference type="SAM" id="Coils"/>
    </source>
</evidence>
<dbReference type="PANTHER" id="PTHR13890">
    <property type="entry name" value="RNA SPLICING PROTEIN MRS2, MITOCHONDRIAL"/>
    <property type="match status" value="1"/>
</dbReference>
<comment type="similarity">
    <text evidence="1 2">Belongs to the CorA metal ion transporter (MIT) (TC 1.A.35.5) family.</text>
</comment>
<feature type="transmembrane region" description="Helical" evidence="2">
    <location>
        <begin position="324"/>
        <end position="343"/>
    </location>
</feature>
<evidence type="ECO:0000256" key="1">
    <source>
        <dbReference type="ARBA" id="ARBA00007535"/>
    </source>
</evidence>
<sequence length="387" mass="43741">MAAVMKSHIKMATGSPGHSADGIGGVAIDVEGDRKREVKRSWVRVTATTDAPAMLERTKLELIDLLDLSVRDLRLADPSFFHSGIITCGHAIVCGLEPLRCIITADEALFLQEISDEFMGCAAELHRRFVDRDDDLPFEFIALEVVLEASFTYFDMQIASQEMEAYPMLGILRTKTSTLALERVRRLKKMLLNLIERVQKVRDNIEHLMNDNDKLAKCYLTEKKRMEAQSLIKVEEQLLDEEGLQVPISTVSLPYASRSHGNSNSPESNHYNTARLELLLEDYFLKIDGTVSKLNLLKDYIDDTEYYVNFQLDVLRNKLLKFELVLGSAAFVVALFAVVPAVFGMNFEGVTIYKVPHAFEETLGITGICSLVMFVVFLWYLKRTISI</sequence>
<keyword evidence="2" id="KW-0813">Transport</keyword>
<evidence type="ECO:0000313" key="4">
    <source>
        <dbReference type="EMBL" id="KAK1620217.1"/>
    </source>
</evidence>
<comment type="subcellular location">
    <subcellularLocation>
        <location evidence="2">Membrane</location>
        <topology evidence="2">Multi-pass membrane protein</topology>
    </subcellularLocation>
</comment>
<dbReference type="AlphaFoldDB" id="A0AAD8RHF3"/>
<reference evidence="4" key="1">
    <citation type="submission" date="2023-07" db="EMBL/GenBank/DDBJ databases">
        <title>A chromosome-level genome assembly of Lolium multiflorum.</title>
        <authorList>
            <person name="Chen Y."/>
            <person name="Copetti D."/>
            <person name="Kolliker R."/>
            <person name="Studer B."/>
        </authorList>
    </citation>
    <scope>NUCLEOTIDE SEQUENCE</scope>
    <source>
        <strain evidence="4">02402/16</strain>
        <tissue evidence="4">Leaf</tissue>
    </source>
</reference>
<dbReference type="PANTHER" id="PTHR13890:SF10">
    <property type="entry name" value="MAGNESIUM TRANSPORTER MRS2-C"/>
    <property type="match status" value="1"/>
</dbReference>
<evidence type="ECO:0000256" key="2">
    <source>
        <dbReference type="RuleBase" id="RU366041"/>
    </source>
</evidence>
<keyword evidence="3" id="KW-0175">Coiled coil</keyword>
<dbReference type="CDD" id="cd12823">
    <property type="entry name" value="Mrs2_Mfm1p-like"/>
    <property type="match status" value="1"/>
</dbReference>